<reference evidence="4" key="1">
    <citation type="journal article" date="2019" name="Int. J. Syst. Evol. Microbiol.">
        <title>The Global Catalogue of Microorganisms (GCM) 10K type strain sequencing project: providing services to taxonomists for standard genome sequencing and annotation.</title>
        <authorList>
            <consortium name="The Broad Institute Genomics Platform"/>
            <consortium name="The Broad Institute Genome Sequencing Center for Infectious Disease"/>
            <person name="Wu L."/>
            <person name="Ma J."/>
        </authorList>
    </citation>
    <scope>NUCLEOTIDE SEQUENCE [LARGE SCALE GENOMIC DNA]</scope>
    <source>
        <strain evidence="4">CECT 8289</strain>
    </source>
</reference>
<evidence type="ECO:0000259" key="2">
    <source>
        <dbReference type="Pfam" id="PF06580"/>
    </source>
</evidence>
<feature type="transmembrane region" description="Helical" evidence="1">
    <location>
        <begin position="183"/>
        <end position="203"/>
    </location>
</feature>
<dbReference type="InterPro" id="IPR050640">
    <property type="entry name" value="Bact_2-comp_sensor_kinase"/>
</dbReference>
<dbReference type="Pfam" id="PF06580">
    <property type="entry name" value="His_kinase"/>
    <property type="match status" value="1"/>
</dbReference>
<organism evidence="3 4">
    <name type="scientific">Ferruginibacter yonginensis</name>
    <dbReference type="NCBI Taxonomy" id="1310416"/>
    <lineage>
        <taxon>Bacteria</taxon>
        <taxon>Pseudomonadati</taxon>
        <taxon>Bacteroidota</taxon>
        <taxon>Chitinophagia</taxon>
        <taxon>Chitinophagales</taxon>
        <taxon>Chitinophagaceae</taxon>
        <taxon>Ferruginibacter</taxon>
    </lineage>
</organism>
<name>A0ABV8QQQ6_9BACT</name>
<protein>
    <submittedName>
        <fullName evidence="3">Histidine kinase</fullName>
    </submittedName>
</protein>
<sequence>MKRRTRYWLCQLIGWGSWVLLQVFIAYQFAPEAYLTPALKRNLFFYSVFCDFISFILITHLIRYILKKMKWMSFSADKIFLMFIAAVLIGSTVSFYFQESITKIPGNTFERYEINERKDKAAQLEKDLGVANTTYYLFENNGKLDSTKYVAYTRIKKSTGWYRDKNNQWQFEEQRKGRNFGGIFFNTILISIWLLIYLVWHYVDKNRNDQLDKLRLEGVVKSLELKTIKSHINPHFIFNALNSIRALVDENPERARTAITELSNILRSSLKAETLETVPLQQELDIVRDYLALEHMRFEERLQIEMDIHPDTLTQPIPPMMLQTLVENAIKHGISKSENGGIIKISSYFKNNHHELIVLNTGNLTSLKTKADEGFGLKSTQDRLNLLYNKKAQFEINETENNMVQSKVIMPIVAIL</sequence>
<feature type="transmembrane region" description="Helical" evidence="1">
    <location>
        <begin position="43"/>
        <end position="66"/>
    </location>
</feature>
<dbReference type="EMBL" id="JBHSCZ010000001">
    <property type="protein sequence ID" value="MFC4262605.1"/>
    <property type="molecule type" value="Genomic_DNA"/>
</dbReference>
<keyword evidence="3" id="KW-0418">Kinase</keyword>
<comment type="caution">
    <text evidence="3">The sequence shown here is derived from an EMBL/GenBank/DDBJ whole genome shotgun (WGS) entry which is preliminary data.</text>
</comment>
<dbReference type="InterPro" id="IPR010559">
    <property type="entry name" value="Sig_transdc_His_kin_internal"/>
</dbReference>
<keyword evidence="1" id="KW-1133">Transmembrane helix</keyword>
<evidence type="ECO:0000313" key="4">
    <source>
        <dbReference type="Proteomes" id="UP001595907"/>
    </source>
</evidence>
<dbReference type="GO" id="GO:0016301">
    <property type="term" value="F:kinase activity"/>
    <property type="evidence" value="ECO:0007669"/>
    <property type="project" value="UniProtKB-KW"/>
</dbReference>
<dbReference type="PANTHER" id="PTHR34220">
    <property type="entry name" value="SENSOR HISTIDINE KINASE YPDA"/>
    <property type="match status" value="1"/>
</dbReference>
<dbReference type="RefSeq" id="WP_379708185.1">
    <property type="nucleotide sequence ID" value="NZ_JBHSCZ010000001.1"/>
</dbReference>
<evidence type="ECO:0000256" key="1">
    <source>
        <dbReference type="SAM" id="Phobius"/>
    </source>
</evidence>
<keyword evidence="4" id="KW-1185">Reference proteome</keyword>
<gene>
    <name evidence="3" type="ORF">ACFOWM_06940</name>
</gene>
<dbReference type="InterPro" id="IPR036890">
    <property type="entry name" value="HATPase_C_sf"/>
</dbReference>
<keyword evidence="1" id="KW-0472">Membrane</keyword>
<keyword evidence="1" id="KW-0812">Transmembrane</keyword>
<feature type="domain" description="Signal transduction histidine kinase internal region" evidence="2">
    <location>
        <begin position="224"/>
        <end position="302"/>
    </location>
</feature>
<evidence type="ECO:0000313" key="3">
    <source>
        <dbReference type="EMBL" id="MFC4262605.1"/>
    </source>
</evidence>
<dbReference type="Proteomes" id="UP001595907">
    <property type="component" value="Unassembled WGS sequence"/>
</dbReference>
<dbReference type="SUPFAM" id="SSF55874">
    <property type="entry name" value="ATPase domain of HSP90 chaperone/DNA topoisomerase II/histidine kinase"/>
    <property type="match status" value="1"/>
</dbReference>
<proteinExistence type="predicted"/>
<accession>A0ABV8QQQ6</accession>
<keyword evidence="3" id="KW-0808">Transferase</keyword>
<dbReference type="PANTHER" id="PTHR34220:SF7">
    <property type="entry name" value="SENSOR HISTIDINE KINASE YPDA"/>
    <property type="match status" value="1"/>
</dbReference>
<feature type="transmembrane region" description="Helical" evidence="1">
    <location>
        <begin position="78"/>
        <end position="97"/>
    </location>
</feature>
<feature type="transmembrane region" description="Helical" evidence="1">
    <location>
        <begin position="12"/>
        <end position="31"/>
    </location>
</feature>
<dbReference type="Gene3D" id="3.30.565.10">
    <property type="entry name" value="Histidine kinase-like ATPase, C-terminal domain"/>
    <property type="match status" value="1"/>
</dbReference>